<evidence type="ECO:0000313" key="1">
    <source>
        <dbReference type="EMBL" id="OMJ09548.1"/>
    </source>
</evidence>
<proteinExistence type="predicted"/>
<keyword evidence="2" id="KW-1185">Reference proteome</keyword>
<comment type="caution">
    <text evidence="1">The sequence shown here is derived from an EMBL/GenBank/DDBJ whole genome shotgun (WGS) entry which is preliminary data.</text>
</comment>
<name>A0A1R1X4I0_9FUNG</name>
<dbReference type="OrthoDB" id="10539501at2759"/>
<dbReference type="Proteomes" id="UP000187429">
    <property type="component" value="Unassembled WGS sequence"/>
</dbReference>
<dbReference type="EMBL" id="LSSM01007005">
    <property type="protein sequence ID" value="OMJ09548.1"/>
    <property type="molecule type" value="Genomic_DNA"/>
</dbReference>
<evidence type="ECO:0000313" key="2">
    <source>
        <dbReference type="Proteomes" id="UP000187429"/>
    </source>
</evidence>
<accession>A0A1R1X4I0</accession>
<protein>
    <submittedName>
        <fullName evidence="1">Uncharacterized protein</fullName>
    </submittedName>
</protein>
<reference evidence="2" key="1">
    <citation type="submission" date="2017-01" db="EMBL/GenBank/DDBJ databases">
        <authorList>
            <person name="Wang Y."/>
            <person name="White M."/>
            <person name="Kvist S."/>
            <person name="Moncalvo J.-M."/>
        </authorList>
    </citation>
    <scope>NUCLEOTIDE SEQUENCE [LARGE SCALE GENOMIC DNA]</scope>
    <source>
        <strain evidence="2">ID-206-W2</strain>
    </source>
</reference>
<sequence length="126" mass="14391">MNPETDRNHHSLALYRLTMRSDVGPYSLNVSNNCAISRTGLTKYMIVPSSNVNLSSVNIGNFKNSAESSARFVYISTRKFMRYGAEMAVVISFNILQSKKRGWIELYLKRSLTRRLFEMIQSTAKV</sequence>
<organism evidence="1 2">
    <name type="scientific">Smittium culicis</name>
    <dbReference type="NCBI Taxonomy" id="133412"/>
    <lineage>
        <taxon>Eukaryota</taxon>
        <taxon>Fungi</taxon>
        <taxon>Fungi incertae sedis</taxon>
        <taxon>Zoopagomycota</taxon>
        <taxon>Kickxellomycotina</taxon>
        <taxon>Harpellomycetes</taxon>
        <taxon>Harpellales</taxon>
        <taxon>Legeriomycetaceae</taxon>
        <taxon>Smittium</taxon>
    </lineage>
</organism>
<gene>
    <name evidence="1" type="ORF">AYI69_g10611</name>
</gene>
<dbReference type="AlphaFoldDB" id="A0A1R1X4I0"/>